<sequence>MKIKVNLLLKVEGLMDLKLRLRENAMSTSVYVQFQANMKSRFTSNACADGLKSASIFGCCPKEVELRASLKDIVDSITFGFEFLYLFRMMDGTT</sequence>
<dbReference type="Proteomes" id="UP001605036">
    <property type="component" value="Unassembled WGS sequence"/>
</dbReference>
<dbReference type="EMBL" id="JBHFFA010000002">
    <property type="protein sequence ID" value="KAL2642322.1"/>
    <property type="molecule type" value="Genomic_DNA"/>
</dbReference>
<organism evidence="1 2">
    <name type="scientific">Riccia fluitans</name>
    <dbReference type="NCBI Taxonomy" id="41844"/>
    <lineage>
        <taxon>Eukaryota</taxon>
        <taxon>Viridiplantae</taxon>
        <taxon>Streptophyta</taxon>
        <taxon>Embryophyta</taxon>
        <taxon>Marchantiophyta</taxon>
        <taxon>Marchantiopsida</taxon>
        <taxon>Marchantiidae</taxon>
        <taxon>Marchantiales</taxon>
        <taxon>Ricciaceae</taxon>
        <taxon>Riccia</taxon>
    </lineage>
</organism>
<dbReference type="AlphaFoldDB" id="A0ABD1Z6H3"/>
<name>A0ABD1Z6H3_9MARC</name>
<evidence type="ECO:0000313" key="2">
    <source>
        <dbReference type="Proteomes" id="UP001605036"/>
    </source>
</evidence>
<proteinExistence type="predicted"/>
<gene>
    <name evidence="1" type="ORF">R1flu_009909</name>
</gene>
<accession>A0ABD1Z6H3</accession>
<protein>
    <submittedName>
        <fullName evidence="1">Uncharacterized protein</fullName>
    </submittedName>
</protein>
<evidence type="ECO:0000313" key="1">
    <source>
        <dbReference type="EMBL" id="KAL2642322.1"/>
    </source>
</evidence>
<comment type="caution">
    <text evidence="1">The sequence shown here is derived from an EMBL/GenBank/DDBJ whole genome shotgun (WGS) entry which is preliminary data.</text>
</comment>
<reference evidence="1 2" key="1">
    <citation type="submission" date="2024-09" db="EMBL/GenBank/DDBJ databases">
        <title>Chromosome-scale assembly of Riccia fluitans.</title>
        <authorList>
            <person name="Paukszto L."/>
            <person name="Sawicki J."/>
            <person name="Karawczyk K."/>
            <person name="Piernik-Szablinska J."/>
            <person name="Szczecinska M."/>
            <person name="Mazdziarz M."/>
        </authorList>
    </citation>
    <scope>NUCLEOTIDE SEQUENCE [LARGE SCALE GENOMIC DNA]</scope>
    <source>
        <strain evidence="1">Rf_01</strain>
        <tissue evidence="1">Aerial parts of the thallus</tissue>
    </source>
</reference>
<keyword evidence="2" id="KW-1185">Reference proteome</keyword>